<organism evidence="1 2">
    <name type="scientific">Musa troglodytarum</name>
    <name type="common">fe'i banana</name>
    <dbReference type="NCBI Taxonomy" id="320322"/>
    <lineage>
        <taxon>Eukaryota</taxon>
        <taxon>Viridiplantae</taxon>
        <taxon>Streptophyta</taxon>
        <taxon>Embryophyta</taxon>
        <taxon>Tracheophyta</taxon>
        <taxon>Spermatophyta</taxon>
        <taxon>Magnoliopsida</taxon>
        <taxon>Liliopsida</taxon>
        <taxon>Zingiberales</taxon>
        <taxon>Musaceae</taxon>
        <taxon>Musa</taxon>
    </lineage>
</organism>
<gene>
    <name evidence="1" type="ORF">MUK42_35386</name>
</gene>
<proteinExistence type="predicted"/>
<evidence type="ECO:0000313" key="2">
    <source>
        <dbReference type="Proteomes" id="UP001055439"/>
    </source>
</evidence>
<reference evidence="1" key="1">
    <citation type="submission" date="2022-05" db="EMBL/GenBank/DDBJ databases">
        <title>The Musa troglodytarum L. genome provides insights into the mechanism of non-climacteric behaviour and enrichment of carotenoids.</title>
        <authorList>
            <person name="Wang J."/>
        </authorList>
    </citation>
    <scope>NUCLEOTIDE SEQUENCE</scope>
    <source>
        <tissue evidence="1">Leaf</tissue>
    </source>
</reference>
<protein>
    <submittedName>
        <fullName evidence="1">Uncharacterized protein</fullName>
    </submittedName>
</protein>
<accession>A0A9E7JVE5</accession>
<keyword evidence="2" id="KW-1185">Reference proteome</keyword>
<evidence type="ECO:0000313" key="1">
    <source>
        <dbReference type="EMBL" id="URD95897.1"/>
    </source>
</evidence>
<dbReference type="AlphaFoldDB" id="A0A9E7JVE5"/>
<name>A0A9E7JVE5_9LILI</name>
<dbReference type="EMBL" id="CP097506">
    <property type="protein sequence ID" value="URD95897.1"/>
    <property type="molecule type" value="Genomic_DNA"/>
</dbReference>
<sequence length="105" mass="11713">MTLELQLVSVTYSPPGVVFFLRHQSRTCSCVPSVHSGLEGDSRHCMPFLLTAIVCFRCYARFCEILPHLCHPTLAMPSHGISSLMHACPPKNGCYGSYHHRMVAH</sequence>
<dbReference type="Proteomes" id="UP001055439">
    <property type="component" value="Chromosome 4"/>
</dbReference>